<proteinExistence type="predicted"/>
<evidence type="ECO:0000256" key="1">
    <source>
        <dbReference type="SAM" id="Phobius"/>
    </source>
</evidence>
<evidence type="ECO:0000313" key="3">
    <source>
        <dbReference type="Proteomes" id="UP000242180"/>
    </source>
</evidence>
<evidence type="ECO:0000313" key="2">
    <source>
        <dbReference type="EMBL" id="ORY98600.1"/>
    </source>
</evidence>
<dbReference type="AlphaFoldDB" id="A0A1X2HHP3"/>
<sequence>MCLRKRMYRHRALQSDYPAAVTDMCKPRALHLFLRIIFSFICLLPTLLSVQIHVTV</sequence>
<gene>
    <name evidence="2" type="ORF">BCR43DRAFT_487817</name>
</gene>
<dbReference type="InParanoid" id="A0A1X2HHP3"/>
<comment type="caution">
    <text evidence="2">The sequence shown here is derived from an EMBL/GenBank/DDBJ whole genome shotgun (WGS) entry which is preliminary data.</text>
</comment>
<dbReference type="EMBL" id="MCGN01000003">
    <property type="protein sequence ID" value="ORY98600.1"/>
    <property type="molecule type" value="Genomic_DNA"/>
</dbReference>
<organism evidence="2 3">
    <name type="scientific">Syncephalastrum racemosum</name>
    <name type="common">Filamentous fungus</name>
    <dbReference type="NCBI Taxonomy" id="13706"/>
    <lineage>
        <taxon>Eukaryota</taxon>
        <taxon>Fungi</taxon>
        <taxon>Fungi incertae sedis</taxon>
        <taxon>Mucoromycota</taxon>
        <taxon>Mucoromycotina</taxon>
        <taxon>Mucoromycetes</taxon>
        <taxon>Mucorales</taxon>
        <taxon>Syncephalastraceae</taxon>
        <taxon>Syncephalastrum</taxon>
    </lineage>
</organism>
<name>A0A1X2HHP3_SYNRA</name>
<feature type="transmembrane region" description="Helical" evidence="1">
    <location>
        <begin position="32"/>
        <end position="54"/>
    </location>
</feature>
<keyword evidence="1" id="KW-0812">Transmembrane</keyword>
<accession>A0A1X2HHP3</accession>
<dbReference type="Proteomes" id="UP000242180">
    <property type="component" value="Unassembled WGS sequence"/>
</dbReference>
<reference evidence="2 3" key="1">
    <citation type="submission" date="2016-07" db="EMBL/GenBank/DDBJ databases">
        <title>Pervasive Adenine N6-methylation of Active Genes in Fungi.</title>
        <authorList>
            <consortium name="DOE Joint Genome Institute"/>
            <person name="Mondo S.J."/>
            <person name="Dannebaum R.O."/>
            <person name="Kuo R.C."/>
            <person name="Labutti K."/>
            <person name="Haridas S."/>
            <person name="Kuo A."/>
            <person name="Salamov A."/>
            <person name="Ahrendt S.R."/>
            <person name="Lipzen A."/>
            <person name="Sullivan W."/>
            <person name="Andreopoulos W.B."/>
            <person name="Clum A."/>
            <person name="Lindquist E."/>
            <person name="Daum C."/>
            <person name="Ramamoorthy G.K."/>
            <person name="Gryganskyi A."/>
            <person name="Culley D."/>
            <person name="Magnuson J.K."/>
            <person name="James T.Y."/>
            <person name="O'Malley M.A."/>
            <person name="Stajich J.E."/>
            <person name="Spatafora J.W."/>
            <person name="Visel A."/>
            <person name="Grigoriev I.V."/>
        </authorList>
    </citation>
    <scope>NUCLEOTIDE SEQUENCE [LARGE SCALE GENOMIC DNA]</scope>
    <source>
        <strain evidence="2 3">NRRL 2496</strain>
    </source>
</reference>
<protein>
    <submittedName>
        <fullName evidence="2">Uncharacterized protein</fullName>
    </submittedName>
</protein>
<keyword evidence="3" id="KW-1185">Reference proteome</keyword>
<keyword evidence="1" id="KW-0472">Membrane</keyword>
<keyword evidence="1" id="KW-1133">Transmembrane helix</keyword>